<name>A0A1N7ITL6_9PROT</name>
<dbReference type="SMART" id="SM00897">
    <property type="entry name" value="FIST"/>
    <property type="match status" value="1"/>
</dbReference>
<gene>
    <name evidence="3" type="ORF">SAMN05421779_101600</name>
</gene>
<feature type="domain" description="FIST C-domain" evidence="2">
    <location>
        <begin position="238"/>
        <end position="382"/>
    </location>
</feature>
<evidence type="ECO:0000313" key="4">
    <source>
        <dbReference type="Proteomes" id="UP000185678"/>
    </source>
</evidence>
<dbReference type="Proteomes" id="UP000185678">
    <property type="component" value="Unassembled WGS sequence"/>
</dbReference>
<dbReference type="OrthoDB" id="343514at2"/>
<keyword evidence="4" id="KW-1185">Reference proteome</keyword>
<dbReference type="InterPro" id="IPR019494">
    <property type="entry name" value="FIST_C"/>
</dbReference>
<accession>A0A1N7ITL6</accession>
<reference evidence="3 4" key="1">
    <citation type="submission" date="2017-01" db="EMBL/GenBank/DDBJ databases">
        <authorList>
            <person name="Mah S.A."/>
            <person name="Swanson W.J."/>
            <person name="Moy G.W."/>
            <person name="Vacquier V.D."/>
        </authorList>
    </citation>
    <scope>NUCLEOTIDE SEQUENCE [LARGE SCALE GENOMIC DNA]</scope>
    <source>
        <strain evidence="3 4">DSM 11589</strain>
    </source>
</reference>
<evidence type="ECO:0000259" key="2">
    <source>
        <dbReference type="SMART" id="SM01204"/>
    </source>
</evidence>
<dbReference type="RefSeq" id="WP_076398673.1">
    <property type="nucleotide sequence ID" value="NZ_FTOA01000001.1"/>
</dbReference>
<dbReference type="PANTHER" id="PTHR40252">
    <property type="entry name" value="BLR0328 PROTEIN"/>
    <property type="match status" value="1"/>
</dbReference>
<dbReference type="STRING" id="80876.SAMN05421779_101600"/>
<protein>
    <submittedName>
        <fullName evidence="3">Small ligand-binding sensory domain FIST</fullName>
    </submittedName>
</protein>
<dbReference type="PANTHER" id="PTHR40252:SF2">
    <property type="entry name" value="BLR0328 PROTEIN"/>
    <property type="match status" value="1"/>
</dbReference>
<dbReference type="Pfam" id="PF08495">
    <property type="entry name" value="FIST"/>
    <property type="match status" value="1"/>
</dbReference>
<evidence type="ECO:0000259" key="1">
    <source>
        <dbReference type="SMART" id="SM00897"/>
    </source>
</evidence>
<proteinExistence type="predicted"/>
<dbReference type="AlphaFoldDB" id="A0A1N7ITL6"/>
<evidence type="ECO:0000313" key="3">
    <source>
        <dbReference type="EMBL" id="SIS40422.1"/>
    </source>
</evidence>
<sequence>MRVGVGYSEHGDSRMAGIEAVSTALSGLPPASSCDLVMIFSTAQHDPAALHAGIRSVVGPSPRLIGGWSVGAITNNCLGYGGLQVGIAVFHFETVQWAILAEGDLARDQEAAGHRLGESLRALPLDDDAAVIMLYDSVDRTSGRMKLNMATPILNGVHTAMDGFPHLVGAGLCGDMTGRPTWQWIDDDLRQQSVFALVLWGGIRMDSVIMHGCMPATGYRTITKADGAVIHEIDHRPALEVIAELLGDSGVSPKEYGFFVTLGRNMGEKWDEPDETAYVNRMCLKANEETGSLIMFEPDLVQGCEVQLMHRSVTFDYIAPKIDALFEAAAARRPLFALYINCAGRAAAYSGLDGEDGAVVQDAVAGRVPLLGFYSGVEIAPVRGRPQPLDWTGVFCLFSLPA</sequence>
<dbReference type="SMART" id="SM01204">
    <property type="entry name" value="FIST_C"/>
    <property type="match status" value="1"/>
</dbReference>
<dbReference type="EMBL" id="FTOA01000001">
    <property type="protein sequence ID" value="SIS40422.1"/>
    <property type="molecule type" value="Genomic_DNA"/>
</dbReference>
<dbReference type="InterPro" id="IPR013702">
    <property type="entry name" value="FIST_domain_N"/>
</dbReference>
<feature type="domain" description="FIST" evidence="1">
    <location>
        <begin position="32"/>
        <end position="237"/>
    </location>
</feature>
<dbReference type="Pfam" id="PF10442">
    <property type="entry name" value="FIST_C"/>
    <property type="match status" value="1"/>
</dbReference>
<organism evidence="3 4">
    <name type="scientific">Insolitispirillum peregrinum</name>
    <dbReference type="NCBI Taxonomy" id="80876"/>
    <lineage>
        <taxon>Bacteria</taxon>
        <taxon>Pseudomonadati</taxon>
        <taxon>Pseudomonadota</taxon>
        <taxon>Alphaproteobacteria</taxon>
        <taxon>Rhodospirillales</taxon>
        <taxon>Novispirillaceae</taxon>
        <taxon>Insolitispirillum</taxon>
    </lineage>
</organism>